<feature type="compositionally biased region" description="Basic residues" evidence="1">
    <location>
        <begin position="9"/>
        <end position="20"/>
    </location>
</feature>
<protein>
    <submittedName>
        <fullName evidence="2">Uncharacterized protein</fullName>
    </submittedName>
</protein>
<dbReference type="EMBL" id="BPLR01005046">
    <property type="protein sequence ID" value="GIX99433.1"/>
    <property type="molecule type" value="Genomic_DNA"/>
</dbReference>
<keyword evidence="3" id="KW-1185">Reference proteome</keyword>
<feature type="region of interest" description="Disordered" evidence="1">
    <location>
        <begin position="1"/>
        <end position="67"/>
    </location>
</feature>
<organism evidence="2 3">
    <name type="scientific">Caerostris extrusa</name>
    <name type="common">Bark spider</name>
    <name type="synonym">Caerostris bankana</name>
    <dbReference type="NCBI Taxonomy" id="172846"/>
    <lineage>
        <taxon>Eukaryota</taxon>
        <taxon>Metazoa</taxon>
        <taxon>Ecdysozoa</taxon>
        <taxon>Arthropoda</taxon>
        <taxon>Chelicerata</taxon>
        <taxon>Arachnida</taxon>
        <taxon>Araneae</taxon>
        <taxon>Araneomorphae</taxon>
        <taxon>Entelegynae</taxon>
        <taxon>Araneoidea</taxon>
        <taxon>Araneidae</taxon>
        <taxon>Caerostris</taxon>
    </lineage>
</organism>
<feature type="compositionally biased region" description="Basic and acidic residues" evidence="1">
    <location>
        <begin position="21"/>
        <end position="55"/>
    </location>
</feature>
<accession>A0AAV4PQZ5</accession>
<gene>
    <name evidence="2" type="ORF">CEXT_657301</name>
</gene>
<dbReference type="AlphaFoldDB" id="A0AAV4PQZ5"/>
<evidence type="ECO:0000313" key="2">
    <source>
        <dbReference type="EMBL" id="GIX99433.1"/>
    </source>
</evidence>
<proteinExistence type="predicted"/>
<name>A0AAV4PQZ5_CAEEX</name>
<evidence type="ECO:0000313" key="3">
    <source>
        <dbReference type="Proteomes" id="UP001054945"/>
    </source>
</evidence>
<sequence>MSVVQTNTIRRRRRRKKKVKERQSLQRQMKGEDDPLLDARDGARRRGVKDGHEHQTATVKRGFGSSSSHAMYQHGLTDKASDVESKGWWLDSFCGGFLRTFWLFVPYSALSG</sequence>
<comment type="caution">
    <text evidence="2">The sequence shown here is derived from an EMBL/GenBank/DDBJ whole genome shotgun (WGS) entry which is preliminary data.</text>
</comment>
<dbReference type="Proteomes" id="UP001054945">
    <property type="component" value="Unassembled WGS sequence"/>
</dbReference>
<reference evidence="2 3" key="1">
    <citation type="submission" date="2021-06" db="EMBL/GenBank/DDBJ databases">
        <title>Caerostris extrusa draft genome.</title>
        <authorList>
            <person name="Kono N."/>
            <person name="Arakawa K."/>
        </authorList>
    </citation>
    <scope>NUCLEOTIDE SEQUENCE [LARGE SCALE GENOMIC DNA]</scope>
</reference>
<evidence type="ECO:0000256" key="1">
    <source>
        <dbReference type="SAM" id="MobiDB-lite"/>
    </source>
</evidence>